<evidence type="ECO:0000313" key="8">
    <source>
        <dbReference type="Proteomes" id="UP000076871"/>
    </source>
</evidence>
<accession>A0A165G3J6</accession>
<dbReference type="GO" id="GO:0071949">
    <property type="term" value="F:FAD binding"/>
    <property type="evidence" value="ECO:0007669"/>
    <property type="project" value="InterPro"/>
</dbReference>
<keyword evidence="5" id="KW-0503">Monooxygenase</keyword>
<dbReference type="OrthoDB" id="5428495at2759"/>
<evidence type="ECO:0000256" key="5">
    <source>
        <dbReference type="ARBA" id="ARBA00023033"/>
    </source>
</evidence>
<evidence type="ECO:0000256" key="3">
    <source>
        <dbReference type="ARBA" id="ARBA00022827"/>
    </source>
</evidence>
<comment type="similarity">
    <text evidence="1">Belongs to the paxM FAD-dependent monooxygenase family.</text>
</comment>
<evidence type="ECO:0000313" key="7">
    <source>
        <dbReference type="EMBL" id="KZT09779.1"/>
    </source>
</evidence>
<dbReference type="PANTHER" id="PTHR13789:SF147">
    <property type="entry name" value="PUTATIVE (AFU_ORTHOLOGUE AFUA_2G01950)-RELATED"/>
    <property type="match status" value="1"/>
</dbReference>
<dbReference type="Proteomes" id="UP000076871">
    <property type="component" value="Unassembled WGS sequence"/>
</dbReference>
<dbReference type="RefSeq" id="XP_040767519.1">
    <property type="nucleotide sequence ID" value="XM_040912196.1"/>
</dbReference>
<dbReference type="STRING" id="1314785.A0A165G3J6"/>
<proteinExistence type="inferred from homology"/>
<dbReference type="Pfam" id="PF01494">
    <property type="entry name" value="FAD_binding_3"/>
    <property type="match status" value="1"/>
</dbReference>
<dbReference type="SUPFAM" id="SSF51905">
    <property type="entry name" value="FAD/NAD(P)-binding domain"/>
    <property type="match status" value="1"/>
</dbReference>
<gene>
    <name evidence="7" type="ORF">LAESUDRAFT_756695</name>
</gene>
<sequence>MKSQSISPVQTPLSVDFLVVGGGIAGLSVALGLTRIGHRVLVLEKGDGISNVGHGGIRAPPNMSKVLYRWGLKPQLREVSLASHPILFSKFQTGEIIGVQLWDAELLKETQGEFLLMTHAELYKVMYNAAVTAGAKVRTDAEVVEIDAEQREVRLASGEVLSADVIIGADGERGICRRLVLGRNERVVPSGMSLFDATYSTKLATETMPHDMLEIVNIEGNTVFMSFGNGCAATGYPVVSAHLVLADDISKALQRNYEEIAFQFFLRDEGEEGFYGDPPSTQLRTLLPEVCDPRLRAVGDHASNAIRVAINQYEDLEDWVDDSGHLLLVGQAAHPIAPGAIQGAAMALEDAAVLAKLFSHLTRHEQIESFLCAFQDIRQKRCEVARQSEVGLLALVTMEDGPEQEARDKTMQTRYRAGKNVFDSEDGENGVESEQWVEIRTIFGYDCEDEADNWWVQWGQLRERAKQGDSGINGIPESPNGGFWGAMTIETSTA</sequence>
<keyword evidence="2" id="KW-0285">Flavoprotein</keyword>
<dbReference type="PANTHER" id="PTHR13789">
    <property type="entry name" value="MONOOXYGENASE"/>
    <property type="match status" value="1"/>
</dbReference>
<feature type="domain" description="FAD-binding" evidence="6">
    <location>
        <begin position="15"/>
        <end position="382"/>
    </location>
</feature>
<reference evidence="7 8" key="1">
    <citation type="journal article" date="2016" name="Mol. Biol. Evol.">
        <title>Comparative Genomics of Early-Diverging Mushroom-Forming Fungi Provides Insights into the Origins of Lignocellulose Decay Capabilities.</title>
        <authorList>
            <person name="Nagy L.G."/>
            <person name="Riley R."/>
            <person name="Tritt A."/>
            <person name="Adam C."/>
            <person name="Daum C."/>
            <person name="Floudas D."/>
            <person name="Sun H."/>
            <person name="Yadav J.S."/>
            <person name="Pangilinan J."/>
            <person name="Larsson K.H."/>
            <person name="Matsuura K."/>
            <person name="Barry K."/>
            <person name="Labutti K."/>
            <person name="Kuo R."/>
            <person name="Ohm R.A."/>
            <person name="Bhattacharya S.S."/>
            <person name="Shirouzu T."/>
            <person name="Yoshinaga Y."/>
            <person name="Martin F.M."/>
            <person name="Grigoriev I.V."/>
            <person name="Hibbett D.S."/>
        </authorList>
    </citation>
    <scope>NUCLEOTIDE SEQUENCE [LARGE SCALE GENOMIC DNA]</scope>
    <source>
        <strain evidence="7 8">93-53</strain>
    </source>
</reference>
<keyword evidence="8" id="KW-1185">Reference proteome</keyword>
<dbReference type="Gene3D" id="3.50.50.60">
    <property type="entry name" value="FAD/NAD(P)-binding domain"/>
    <property type="match status" value="1"/>
</dbReference>
<dbReference type="GO" id="GO:0004497">
    <property type="term" value="F:monooxygenase activity"/>
    <property type="evidence" value="ECO:0007669"/>
    <property type="project" value="UniProtKB-KW"/>
</dbReference>
<dbReference type="InParanoid" id="A0A165G3J6"/>
<name>A0A165G3J6_9APHY</name>
<dbReference type="EMBL" id="KV427611">
    <property type="protein sequence ID" value="KZT09779.1"/>
    <property type="molecule type" value="Genomic_DNA"/>
</dbReference>
<dbReference type="GeneID" id="63829224"/>
<organism evidence="7 8">
    <name type="scientific">Laetiporus sulphureus 93-53</name>
    <dbReference type="NCBI Taxonomy" id="1314785"/>
    <lineage>
        <taxon>Eukaryota</taxon>
        <taxon>Fungi</taxon>
        <taxon>Dikarya</taxon>
        <taxon>Basidiomycota</taxon>
        <taxon>Agaricomycotina</taxon>
        <taxon>Agaricomycetes</taxon>
        <taxon>Polyporales</taxon>
        <taxon>Laetiporus</taxon>
    </lineage>
</organism>
<dbReference type="InterPro" id="IPR050493">
    <property type="entry name" value="FAD-dep_Monooxygenase_BioMet"/>
</dbReference>
<dbReference type="PRINTS" id="PR00420">
    <property type="entry name" value="RNGMNOXGNASE"/>
</dbReference>
<keyword evidence="4" id="KW-0560">Oxidoreductase</keyword>
<evidence type="ECO:0000256" key="4">
    <source>
        <dbReference type="ARBA" id="ARBA00023002"/>
    </source>
</evidence>
<dbReference type="InterPro" id="IPR002938">
    <property type="entry name" value="FAD-bd"/>
</dbReference>
<dbReference type="AlphaFoldDB" id="A0A165G3J6"/>
<evidence type="ECO:0000256" key="1">
    <source>
        <dbReference type="ARBA" id="ARBA00007992"/>
    </source>
</evidence>
<keyword evidence="3" id="KW-0274">FAD</keyword>
<protein>
    <submittedName>
        <fullName evidence="7">FAD/NAD(P)-binding domain-containing protein</fullName>
    </submittedName>
</protein>
<dbReference type="InterPro" id="IPR036188">
    <property type="entry name" value="FAD/NAD-bd_sf"/>
</dbReference>
<evidence type="ECO:0000259" key="6">
    <source>
        <dbReference type="Pfam" id="PF01494"/>
    </source>
</evidence>
<evidence type="ECO:0000256" key="2">
    <source>
        <dbReference type="ARBA" id="ARBA00022630"/>
    </source>
</evidence>